<dbReference type="PANTHER" id="PTHR12475:SF4">
    <property type="entry name" value="PROTEIN THEM6"/>
    <property type="match status" value="1"/>
</dbReference>
<dbReference type="Pfam" id="PF13279">
    <property type="entry name" value="4HBT_2"/>
    <property type="match status" value="1"/>
</dbReference>
<sequence length="187" mass="21056">MVRLVVEGEEPAVNLLLRLAWILLTHRRRGPLGIWDEAVTPMMVAPTDLDPLLHMNNGKYLSLMDLGRVDLMVRAGLWPRLNALGWYPVVAAQTITYRRSLNPLQRFDLVTRVIGFDDRAVYVEQSFRRGGRIHASAIVKARFLKKTGGSVGIEELLSLTGPAPADLTLPTWVEEWSSRSRIRESAT</sequence>
<name>A0A1Q2CMD2_9ACTN</name>
<dbReference type="SUPFAM" id="SSF54637">
    <property type="entry name" value="Thioesterase/thiol ester dehydrase-isomerase"/>
    <property type="match status" value="1"/>
</dbReference>
<dbReference type="CDD" id="cd00586">
    <property type="entry name" value="4HBT"/>
    <property type="match status" value="1"/>
</dbReference>
<evidence type="ECO:0000313" key="2">
    <source>
        <dbReference type="Proteomes" id="UP000188145"/>
    </source>
</evidence>
<dbReference type="InterPro" id="IPR051490">
    <property type="entry name" value="THEM6_lcsJ_thioesterase"/>
</dbReference>
<gene>
    <name evidence="1" type="ORF">BW730_06825</name>
</gene>
<evidence type="ECO:0000313" key="1">
    <source>
        <dbReference type="EMBL" id="AQP47256.1"/>
    </source>
</evidence>
<proteinExistence type="predicted"/>
<dbReference type="STRING" id="1332264.BW730_06825"/>
<keyword evidence="2" id="KW-1185">Reference proteome</keyword>
<dbReference type="AlphaFoldDB" id="A0A1Q2CMD2"/>
<dbReference type="PANTHER" id="PTHR12475">
    <property type="match status" value="1"/>
</dbReference>
<reference evidence="2" key="1">
    <citation type="submission" date="2017-02" db="EMBL/GenBank/DDBJ databases">
        <title>Tessaracoccus aquaemaris sp. nov., isolated from the intestine of a Korean rockfish, Sebastes schlegelii, in a marine aquaculture pond.</title>
        <authorList>
            <person name="Tak E.J."/>
            <person name="Bae J.-W."/>
        </authorList>
    </citation>
    <scope>NUCLEOTIDE SEQUENCE [LARGE SCALE GENOMIC DNA]</scope>
    <source>
        <strain evidence="2">NSG39</strain>
    </source>
</reference>
<dbReference type="EMBL" id="CP019606">
    <property type="protein sequence ID" value="AQP47256.1"/>
    <property type="molecule type" value="Genomic_DNA"/>
</dbReference>
<protein>
    <submittedName>
        <fullName evidence="1">Thioesterase</fullName>
    </submittedName>
</protein>
<organism evidence="1 2">
    <name type="scientific">Tessaracoccus aquimaris</name>
    <dbReference type="NCBI Taxonomy" id="1332264"/>
    <lineage>
        <taxon>Bacteria</taxon>
        <taxon>Bacillati</taxon>
        <taxon>Actinomycetota</taxon>
        <taxon>Actinomycetes</taxon>
        <taxon>Propionibacteriales</taxon>
        <taxon>Propionibacteriaceae</taxon>
        <taxon>Tessaracoccus</taxon>
    </lineage>
</organism>
<dbReference type="KEGG" id="tes:BW730_06825"/>
<dbReference type="Proteomes" id="UP000188145">
    <property type="component" value="Chromosome"/>
</dbReference>
<dbReference type="InterPro" id="IPR029069">
    <property type="entry name" value="HotDog_dom_sf"/>
</dbReference>
<accession>A0A1Q2CMD2</accession>
<dbReference type="Gene3D" id="3.10.129.10">
    <property type="entry name" value="Hotdog Thioesterase"/>
    <property type="match status" value="1"/>
</dbReference>